<dbReference type="GO" id="GO:0000155">
    <property type="term" value="F:phosphorelay sensor kinase activity"/>
    <property type="evidence" value="ECO:0007669"/>
    <property type="project" value="InterPro"/>
</dbReference>
<sequence length="417" mass="44431">MQRTTSSMHAQAATTQTPAPLDWRSRVRFFVGSFPAADLAIAAAFLLCCWLSMTPLFTYGPSFTYVTNVILSAMIAGAAAFRRKAVRASFVITYSALAGLALLVWLSPVNLGVDPIIVAAPLSLWAVTRWEQNRTWGIVGLFLGLIGSFLNPAVPAFGFTPERLLVFGLPAVLITASAYAVPLWLRINAEEHAAELENVVALNKLELSRELHDVVGHGLTSIKVQAQTALYLAEMDDSLAESTAEKAALEGIAQTAAQSLRDVHALVDALRDGGEISADPNDIPRLVAATCPPGRDVSVTLPESYEALADWPLAKRLTLVRAVAELAANMAKHSSGAGQFTLTIESPTESPIAPSADANISPARVHLITVNRAVSDALAHRKRAGAGLIGLDERVAQLGGEMTYGESDGMFRVSIQL</sequence>
<dbReference type="EMBL" id="CP066023">
    <property type="protein sequence ID" value="QQB83551.1"/>
    <property type="molecule type" value="Genomic_DNA"/>
</dbReference>
<organism evidence="6 8">
    <name type="scientific">Corynebacterium amycolatum</name>
    <dbReference type="NCBI Taxonomy" id="43765"/>
    <lineage>
        <taxon>Bacteria</taxon>
        <taxon>Bacillati</taxon>
        <taxon>Actinomycetota</taxon>
        <taxon>Actinomycetes</taxon>
        <taxon>Mycobacteriales</taxon>
        <taxon>Corynebacteriaceae</taxon>
        <taxon>Corynebacterium</taxon>
    </lineage>
</organism>
<dbReference type="EMBL" id="CP065628">
    <property type="protein sequence ID" value="QPR31672.1"/>
    <property type="molecule type" value="Genomic_DNA"/>
</dbReference>
<evidence type="ECO:0000313" key="7">
    <source>
        <dbReference type="EMBL" id="QQB83551.1"/>
    </source>
</evidence>
<evidence type="ECO:0000313" key="8">
    <source>
        <dbReference type="Proteomes" id="UP000594774"/>
    </source>
</evidence>
<dbReference type="Proteomes" id="UP000594774">
    <property type="component" value="Chromosome"/>
</dbReference>
<dbReference type="Proteomes" id="UP000595198">
    <property type="component" value="Chromosome"/>
</dbReference>
<accession>A0AB37GJV2</accession>
<feature type="transmembrane region" description="Helical" evidence="4">
    <location>
        <begin position="29"/>
        <end position="53"/>
    </location>
</feature>
<evidence type="ECO:0000256" key="1">
    <source>
        <dbReference type="ARBA" id="ARBA00022679"/>
    </source>
</evidence>
<evidence type="ECO:0000256" key="2">
    <source>
        <dbReference type="ARBA" id="ARBA00022777"/>
    </source>
</evidence>
<keyword evidence="1" id="KW-0808">Transferase</keyword>
<dbReference type="PANTHER" id="PTHR24421">
    <property type="entry name" value="NITRATE/NITRITE SENSOR PROTEIN NARX-RELATED"/>
    <property type="match status" value="1"/>
</dbReference>
<keyword evidence="4" id="KW-1133">Transmembrane helix</keyword>
<dbReference type="RefSeq" id="WP_197915226.1">
    <property type="nucleotide sequence ID" value="NZ_CP065628.1"/>
</dbReference>
<dbReference type="AlphaFoldDB" id="A0AB37GJV2"/>
<dbReference type="Gene3D" id="1.20.5.1930">
    <property type="match status" value="1"/>
</dbReference>
<feature type="transmembrane region" description="Helical" evidence="4">
    <location>
        <begin position="88"/>
        <end position="106"/>
    </location>
</feature>
<dbReference type="Pfam" id="PF07730">
    <property type="entry name" value="HisKA_3"/>
    <property type="match status" value="1"/>
</dbReference>
<evidence type="ECO:0000259" key="5">
    <source>
        <dbReference type="Pfam" id="PF07730"/>
    </source>
</evidence>
<gene>
    <name evidence="6" type="ORF">I6G95_04365</name>
    <name evidence="7" type="ORF">I6H48_04945</name>
</gene>
<dbReference type="Gene3D" id="3.30.565.10">
    <property type="entry name" value="Histidine kinase-like ATPase, C-terminal domain"/>
    <property type="match status" value="1"/>
</dbReference>
<name>A0AB37GJV2_CORAY</name>
<evidence type="ECO:0000313" key="9">
    <source>
        <dbReference type="Proteomes" id="UP000595198"/>
    </source>
</evidence>
<keyword evidence="2 6" id="KW-0418">Kinase</keyword>
<feature type="transmembrane region" description="Helical" evidence="4">
    <location>
        <begin position="135"/>
        <end position="158"/>
    </location>
</feature>
<evidence type="ECO:0000256" key="3">
    <source>
        <dbReference type="ARBA" id="ARBA00023012"/>
    </source>
</evidence>
<evidence type="ECO:0000256" key="4">
    <source>
        <dbReference type="SAM" id="Phobius"/>
    </source>
</evidence>
<feature type="domain" description="Signal transduction histidine kinase subgroup 3 dimerisation and phosphoacceptor" evidence="5">
    <location>
        <begin position="206"/>
        <end position="273"/>
    </location>
</feature>
<protein>
    <submittedName>
        <fullName evidence="6">Two-component sensor histidine kinase</fullName>
    </submittedName>
</protein>
<keyword evidence="3" id="KW-0902">Two-component regulatory system</keyword>
<dbReference type="GO" id="GO:0016020">
    <property type="term" value="C:membrane"/>
    <property type="evidence" value="ECO:0007669"/>
    <property type="project" value="InterPro"/>
</dbReference>
<dbReference type="InterPro" id="IPR011712">
    <property type="entry name" value="Sig_transdc_His_kin_sub3_dim/P"/>
</dbReference>
<proteinExistence type="predicted"/>
<feature type="transmembrane region" description="Helical" evidence="4">
    <location>
        <begin position="164"/>
        <end position="185"/>
    </location>
</feature>
<dbReference type="GO" id="GO:0046983">
    <property type="term" value="F:protein dimerization activity"/>
    <property type="evidence" value="ECO:0007669"/>
    <property type="project" value="InterPro"/>
</dbReference>
<keyword evidence="4" id="KW-0472">Membrane</keyword>
<evidence type="ECO:0000313" key="6">
    <source>
        <dbReference type="EMBL" id="QPR31672.1"/>
    </source>
</evidence>
<reference evidence="8 9" key="1">
    <citation type="submission" date="2020-12" db="EMBL/GenBank/DDBJ databases">
        <title>FDA dAtabase for Regulatory Grade micrObial Sequences (FDA-ARGOS): Supporting development and validation of Infectious Disease Dx tests.</title>
        <authorList>
            <person name="Sproer C."/>
            <person name="Gronow S."/>
            <person name="Severitt S."/>
            <person name="Schroder I."/>
            <person name="Tallon L."/>
            <person name="Sadzewicz L."/>
            <person name="Zhao X."/>
            <person name="Boylan J."/>
            <person name="Ott S."/>
            <person name="Bowen H."/>
            <person name="Vavikolanu K."/>
            <person name="Mehta A."/>
            <person name="Aluvathingal J."/>
            <person name="Nadendla S."/>
            <person name="Lowell S."/>
            <person name="Myers T."/>
            <person name="Yan Y."/>
            <person name="Sichtig H."/>
        </authorList>
    </citation>
    <scope>NUCLEOTIDE SEQUENCE [LARGE SCALE GENOMIC DNA]</scope>
    <source>
        <strain evidence="6 8">FDAARGOS_938</strain>
        <strain evidence="7 9">FDAARGOS_991</strain>
    </source>
</reference>
<keyword evidence="9" id="KW-1185">Reference proteome</keyword>
<dbReference type="InterPro" id="IPR050482">
    <property type="entry name" value="Sensor_HK_TwoCompSys"/>
</dbReference>
<dbReference type="InterPro" id="IPR036890">
    <property type="entry name" value="HATPase_C_sf"/>
</dbReference>
<feature type="transmembrane region" description="Helical" evidence="4">
    <location>
        <begin position="59"/>
        <end position="81"/>
    </location>
</feature>
<keyword evidence="4" id="KW-0812">Transmembrane</keyword>